<dbReference type="OMA" id="VKSSCQD"/>
<dbReference type="GO" id="GO:0005737">
    <property type="term" value="C:cytoplasm"/>
    <property type="evidence" value="ECO:0007669"/>
    <property type="project" value="TreeGrafter"/>
</dbReference>
<keyword evidence="3" id="KW-0789">Thiol protease inhibitor</keyword>
<keyword evidence="5" id="KW-0732">Signal</keyword>
<evidence type="ECO:0000313" key="7">
    <source>
        <dbReference type="Ensembl" id="ENSNGAP00000016214.1"/>
    </source>
</evidence>
<keyword evidence="2" id="KW-0646">Protease inhibitor</keyword>
<organism evidence="7 8">
    <name type="scientific">Nannospalax galili</name>
    <name type="common">Northern Israeli blind subterranean mole rat</name>
    <name type="synonym">Spalax galili</name>
    <dbReference type="NCBI Taxonomy" id="1026970"/>
    <lineage>
        <taxon>Eukaryota</taxon>
        <taxon>Metazoa</taxon>
        <taxon>Chordata</taxon>
        <taxon>Craniata</taxon>
        <taxon>Vertebrata</taxon>
        <taxon>Euteleostomi</taxon>
        <taxon>Mammalia</taxon>
        <taxon>Eutheria</taxon>
        <taxon>Euarchontoglires</taxon>
        <taxon>Glires</taxon>
        <taxon>Rodentia</taxon>
        <taxon>Myomorpha</taxon>
        <taxon>Muroidea</taxon>
        <taxon>Spalacidae</taxon>
        <taxon>Spalacinae</taxon>
        <taxon>Nannospalax</taxon>
    </lineage>
</organism>
<dbReference type="GO" id="GO:0031982">
    <property type="term" value="C:vesicle"/>
    <property type="evidence" value="ECO:0007669"/>
    <property type="project" value="TreeGrafter"/>
</dbReference>
<evidence type="ECO:0000259" key="6">
    <source>
        <dbReference type="SMART" id="SM00043"/>
    </source>
</evidence>
<dbReference type="GeneTree" id="ENSGT00940000154755"/>
<dbReference type="PROSITE" id="PS00287">
    <property type="entry name" value="CYSTATIN"/>
    <property type="match status" value="1"/>
</dbReference>
<dbReference type="Pfam" id="PF00031">
    <property type="entry name" value="Cystatin"/>
    <property type="match status" value="1"/>
</dbReference>
<dbReference type="PANTHER" id="PTHR46186:SF2">
    <property type="entry name" value="CYSTATIN"/>
    <property type="match status" value="1"/>
</dbReference>
<dbReference type="InterPro" id="IPR046350">
    <property type="entry name" value="Cystatin_sf"/>
</dbReference>
<evidence type="ECO:0000256" key="2">
    <source>
        <dbReference type="ARBA" id="ARBA00022690"/>
    </source>
</evidence>
<comment type="similarity">
    <text evidence="1">Belongs to the cystatin family.</text>
</comment>
<dbReference type="AlphaFoldDB" id="A0A8C6W8R5"/>
<dbReference type="Proteomes" id="UP000694381">
    <property type="component" value="Unassembled WGS sequence"/>
</dbReference>
<sequence length="136" mass="15004">MASPRRAPLLLLLTVLAMVLAGKRKLGGLEEADVNEEGVQRAVDFAVSEYNKASNDAYHSRAIQVLSARKQIVAGINYYVEVELGRTTCTKSQPNLADCPFHDQPHLMRKALCSFQIYSVPWKGTHSLTKSSCKIA</sequence>
<keyword evidence="8" id="KW-1185">Reference proteome</keyword>
<dbReference type="GO" id="GO:0004869">
    <property type="term" value="F:cysteine-type endopeptidase inhibitor activity"/>
    <property type="evidence" value="ECO:0007669"/>
    <property type="project" value="UniProtKB-KW"/>
</dbReference>
<dbReference type="Ensembl" id="ENSNGAT00000021829.1">
    <property type="protein sequence ID" value="ENSNGAP00000016214.1"/>
    <property type="gene ID" value="ENSNGAG00000017018.1"/>
</dbReference>
<dbReference type="Gene3D" id="3.10.450.10">
    <property type="match status" value="1"/>
</dbReference>
<dbReference type="InterPro" id="IPR000010">
    <property type="entry name" value="Cystatin_dom"/>
</dbReference>
<evidence type="ECO:0000256" key="3">
    <source>
        <dbReference type="ARBA" id="ARBA00022704"/>
    </source>
</evidence>
<name>A0A8C6W8R5_NANGA</name>
<feature type="chain" id="PRO_5034483883" evidence="5">
    <location>
        <begin position="22"/>
        <end position="136"/>
    </location>
</feature>
<evidence type="ECO:0000256" key="5">
    <source>
        <dbReference type="SAM" id="SignalP"/>
    </source>
</evidence>
<reference evidence="7" key="2">
    <citation type="submission" date="2025-09" db="UniProtKB">
        <authorList>
            <consortium name="Ensembl"/>
        </authorList>
    </citation>
    <scope>IDENTIFICATION</scope>
</reference>
<accession>A0A8C6W8R5</accession>
<evidence type="ECO:0000256" key="1">
    <source>
        <dbReference type="ARBA" id="ARBA00009403"/>
    </source>
</evidence>
<dbReference type="SMART" id="SM00043">
    <property type="entry name" value="CY"/>
    <property type="match status" value="1"/>
</dbReference>
<proteinExistence type="inferred from homology"/>
<evidence type="ECO:0000256" key="4">
    <source>
        <dbReference type="ARBA" id="ARBA00023157"/>
    </source>
</evidence>
<dbReference type="InterPro" id="IPR018073">
    <property type="entry name" value="Prot_inh_cystat_CS"/>
</dbReference>
<dbReference type="PANTHER" id="PTHR46186">
    <property type="entry name" value="CYSTATIN"/>
    <property type="match status" value="1"/>
</dbReference>
<gene>
    <name evidence="7" type="primary">LOC103731643</name>
</gene>
<keyword evidence="4" id="KW-1015">Disulfide bond</keyword>
<feature type="signal peptide" evidence="5">
    <location>
        <begin position="1"/>
        <end position="21"/>
    </location>
</feature>
<dbReference type="SUPFAM" id="SSF54403">
    <property type="entry name" value="Cystatin/monellin"/>
    <property type="match status" value="1"/>
</dbReference>
<evidence type="ECO:0000313" key="8">
    <source>
        <dbReference type="Proteomes" id="UP000694381"/>
    </source>
</evidence>
<protein>
    <submittedName>
        <fullName evidence="7">Cystatin C</fullName>
    </submittedName>
</protein>
<dbReference type="CDD" id="cd00042">
    <property type="entry name" value="CY"/>
    <property type="match status" value="1"/>
</dbReference>
<feature type="domain" description="Cystatin" evidence="6">
    <location>
        <begin position="24"/>
        <end position="134"/>
    </location>
</feature>
<dbReference type="FunFam" id="3.10.450.10:FF:000004">
    <property type="entry name" value="Cystatin C"/>
    <property type="match status" value="1"/>
</dbReference>
<dbReference type="GO" id="GO:0005615">
    <property type="term" value="C:extracellular space"/>
    <property type="evidence" value="ECO:0007669"/>
    <property type="project" value="TreeGrafter"/>
</dbReference>
<reference evidence="7" key="1">
    <citation type="submission" date="2025-08" db="UniProtKB">
        <authorList>
            <consortium name="Ensembl"/>
        </authorList>
    </citation>
    <scope>IDENTIFICATION</scope>
</reference>